<reference evidence="1" key="1">
    <citation type="submission" date="2020-08" db="EMBL/GenBank/DDBJ databases">
        <title>Multicomponent nature underlies the extraordinary mechanical properties of spider dragline silk.</title>
        <authorList>
            <person name="Kono N."/>
            <person name="Nakamura H."/>
            <person name="Mori M."/>
            <person name="Yoshida Y."/>
            <person name="Ohtoshi R."/>
            <person name="Malay A.D."/>
            <person name="Moran D.A.P."/>
            <person name="Tomita M."/>
            <person name="Numata K."/>
            <person name="Arakawa K."/>
        </authorList>
    </citation>
    <scope>NUCLEOTIDE SEQUENCE</scope>
</reference>
<comment type="caution">
    <text evidence="1">The sequence shown here is derived from an EMBL/GenBank/DDBJ whole genome shotgun (WGS) entry which is preliminary data.</text>
</comment>
<evidence type="ECO:0000313" key="1">
    <source>
        <dbReference type="EMBL" id="GFY11645.1"/>
    </source>
</evidence>
<sequence>MKNDGRCLPCSRKKKNSVSIICRDWMAPAKLDFGAQARYYKAYVLGGIQALSLLMRWSVRYAIGFGYP</sequence>
<dbReference type="Proteomes" id="UP000887159">
    <property type="component" value="Unassembled WGS sequence"/>
</dbReference>
<protein>
    <submittedName>
        <fullName evidence="1">Uncharacterized protein</fullName>
    </submittedName>
</protein>
<proteinExistence type="predicted"/>
<organism evidence="1 2">
    <name type="scientific">Trichonephila clavipes</name>
    <name type="common">Golden silk orbweaver</name>
    <name type="synonym">Nephila clavipes</name>
    <dbReference type="NCBI Taxonomy" id="2585209"/>
    <lineage>
        <taxon>Eukaryota</taxon>
        <taxon>Metazoa</taxon>
        <taxon>Ecdysozoa</taxon>
        <taxon>Arthropoda</taxon>
        <taxon>Chelicerata</taxon>
        <taxon>Arachnida</taxon>
        <taxon>Araneae</taxon>
        <taxon>Araneomorphae</taxon>
        <taxon>Entelegynae</taxon>
        <taxon>Araneoidea</taxon>
        <taxon>Nephilidae</taxon>
        <taxon>Trichonephila</taxon>
    </lineage>
</organism>
<accession>A0A8X6VM85</accession>
<name>A0A8X6VM85_TRICX</name>
<evidence type="ECO:0000313" key="2">
    <source>
        <dbReference type="Proteomes" id="UP000887159"/>
    </source>
</evidence>
<keyword evidence="2" id="KW-1185">Reference proteome</keyword>
<gene>
    <name evidence="1" type="ORF">TNCV_4231141</name>
</gene>
<dbReference type="EMBL" id="BMAU01021306">
    <property type="protein sequence ID" value="GFY11645.1"/>
    <property type="molecule type" value="Genomic_DNA"/>
</dbReference>
<dbReference type="AlphaFoldDB" id="A0A8X6VM85"/>